<evidence type="ECO:0000313" key="2">
    <source>
        <dbReference type="Proteomes" id="UP000014974"/>
    </source>
</evidence>
<dbReference type="RefSeq" id="WP_020892444.1">
    <property type="nucleotide sequence ID" value="NZ_ATNM01000131.1"/>
</dbReference>
<dbReference type="OrthoDB" id="9800168at2"/>
<dbReference type="EMBL" id="ATNM01000131">
    <property type="protein sequence ID" value="EPR67374.1"/>
    <property type="molecule type" value="Genomic_DNA"/>
</dbReference>
<sequence>MPKENKLPPPHLLKEGLHYYFESGFMVFTEEYHLLRGKCCGNGCRHCPYPTKELKLK</sequence>
<dbReference type="PANTHER" id="PTHR21037">
    <property type="entry name" value="39S RIBOSOMAL PROTEIN L14, MITOCHONDRIAL"/>
    <property type="match status" value="1"/>
</dbReference>
<dbReference type="PATRIC" id="fig|641524.5.peg.3618"/>
<dbReference type="eggNOG" id="ENOG503304V">
    <property type="taxonomic scope" value="Bacteria"/>
</dbReference>
<evidence type="ECO:0000313" key="1">
    <source>
        <dbReference type="EMBL" id="EPR67374.1"/>
    </source>
</evidence>
<gene>
    <name evidence="1" type="ORF">ADICYQ_3647</name>
</gene>
<dbReference type="STRING" id="641524.ADICYQ_3647"/>
<dbReference type="Pfam" id="PF17653">
    <property type="entry name" value="DUF5522"/>
    <property type="match status" value="1"/>
</dbReference>
<name>S7WKX2_9BACT</name>
<dbReference type="AlphaFoldDB" id="S7WKX2"/>
<accession>S7WKX2</accession>
<dbReference type="Proteomes" id="UP000014974">
    <property type="component" value="Unassembled WGS sequence"/>
</dbReference>
<dbReference type="InterPro" id="IPR040807">
    <property type="entry name" value="DUF5522"/>
</dbReference>
<dbReference type="PANTHER" id="PTHR21037:SF2">
    <property type="entry name" value="SIMILAR TO NOVEL PROTEIN"/>
    <property type="match status" value="1"/>
</dbReference>
<proteinExistence type="predicted"/>
<comment type="caution">
    <text evidence="1">The sequence shown here is derived from an EMBL/GenBank/DDBJ whole genome shotgun (WGS) entry which is preliminary data.</text>
</comment>
<organism evidence="1 2">
    <name type="scientific">Cyclobacterium qasimii M12-11B</name>
    <dbReference type="NCBI Taxonomy" id="641524"/>
    <lineage>
        <taxon>Bacteria</taxon>
        <taxon>Pseudomonadati</taxon>
        <taxon>Bacteroidota</taxon>
        <taxon>Cytophagia</taxon>
        <taxon>Cytophagales</taxon>
        <taxon>Cyclobacteriaceae</taxon>
        <taxon>Cyclobacterium</taxon>
    </lineage>
</organism>
<protein>
    <submittedName>
        <fullName evidence="1">Uncharacterized protein</fullName>
    </submittedName>
</protein>
<reference evidence="1 2" key="1">
    <citation type="journal article" date="2013" name="Genome Announc.">
        <title>Draft Genome Sequence of Cyclobacterium qasimii Strain M12-11BT, Isolated from Arctic Marine Sediment.</title>
        <authorList>
            <person name="Shivaji S."/>
            <person name="Ara S."/>
            <person name="Singh A."/>
            <person name="Kumar Pinnaka A."/>
        </authorList>
    </citation>
    <scope>NUCLEOTIDE SEQUENCE [LARGE SCALE GENOMIC DNA]</scope>
    <source>
        <strain evidence="1 2">M12-11B</strain>
    </source>
</reference>